<proteinExistence type="predicted"/>
<comment type="caution">
    <text evidence="1">The sequence shown here is derived from an EMBL/GenBank/DDBJ whole genome shotgun (WGS) entry which is preliminary data.</text>
</comment>
<sequence>MQVDSRVVIGLGHGELLQSTSTPCEFQAKIALNSYESNCLRDWLAHRWNSESLEGTCVSMVDGLGLIVVIPIVANNLLDARKQFDDWLDAVAREREQSHHSRK</sequence>
<evidence type="ECO:0000313" key="2">
    <source>
        <dbReference type="Proteomes" id="UP001165267"/>
    </source>
</evidence>
<accession>A0ABT1XIS2</accession>
<name>A0ABT1XIS2_9BURK</name>
<organism evidence="1 2">
    <name type="scientific">Limnobacter parvus</name>
    <dbReference type="NCBI Taxonomy" id="2939690"/>
    <lineage>
        <taxon>Bacteria</taxon>
        <taxon>Pseudomonadati</taxon>
        <taxon>Pseudomonadota</taxon>
        <taxon>Betaproteobacteria</taxon>
        <taxon>Burkholderiales</taxon>
        <taxon>Burkholderiaceae</taxon>
        <taxon>Limnobacter</taxon>
    </lineage>
</organism>
<evidence type="ECO:0000313" key="1">
    <source>
        <dbReference type="EMBL" id="MCR2746791.1"/>
    </source>
</evidence>
<gene>
    <name evidence="1" type="ORF">NSP04_09035</name>
</gene>
<dbReference type="RefSeq" id="WP_257512004.1">
    <property type="nucleotide sequence ID" value="NZ_JANKHG010000017.1"/>
</dbReference>
<protein>
    <submittedName>
        <fullName evidence="1">Uncharacterized protein</fullName>
    </submittedName>
</protein>
<dbReference type="Proteomes" id="UP001165267">
    <property type="component" value="Unassembled WGS sequence"/>
</dbReference>
<keyword evidence="2" id="KW-1185">Reference proteome</keyword>
<reference evidence="1" key="1">
    <citation type="submission" date="2022-07" db="EMBL/GenBank/DDBJ databases">
        <authorList>
            <person name="Xamxidin M."/>
        </authorList>
    </citation>
    <scope>NUCLEOTIDE SEQUENCE</scope>
    <source>
        <strain evidence="1">YS8-69</strain>
    </source>
</reference>
<dbReference type="EMBL" id="JANKHG010000017">
    <property type="protein sequence ID" value="MCR2746791.1"/>
    <property type="molecule type" value="Genomic_DNA"/>
</dbReference>